<dbReference type="GO" id="GO:0032543">
    <property type="term" value="P:mitochondrial translation"/>
    <property type="evidence" value="ECO:0007669"/>
    <property type="project" value="TreeGrafter"/>
</dbReference>
<evidence type="ECO:0000256" key="4">
    <source>
        <dbReference type="SAM" id="MobiDB-lite"/>
    </source>
</evidence>
<dbReference type="InterPro" id="IPR023803">
    <property type="entry name" value="Ribosomal_bS16_dom_sf"/>
</dbReference>
<dbReference type="EMBL" id="JALJOQ010000303">
    <property type="protein sequence ID" value="KAK9785436.1"/>
    <property type="molecule type" value="Genomic_DNA"/>
</dbReference>
<dbReference type="SUPFAM" id="SSF54565">
    <property type="entry name" value="Ribosomal protein S16"/>
    <property type="match status" value="1"/>
</dbReference>
<dbReference type="AlphaFoldDB" id="A0AAW1NLU4"/>
<sequence length="105" mass="11910">MPVRLRLARFGRRNLPFYRIFVADSRAPRDGRHIEIVGHYDPIPGKDGNKHISLQVDRIKHWLGVGAQPSDTVARLLGQSGVMPMKPPRQSRQLGPKNPDKGKRK</sequence>
<dbReference type="GO" id="GO:0015935">
    <property type="term" value="C:small ribosomal subunit"/>
    <property type="evidence" value="ECO:0007669"/>
    <property type="project" value="TreeGrafter"/>
</dbReference>
<evidence type="ECO:0000256" key="2">
    <source>
        <dbReference type="ARBA" id="ARBA00022980"/>
    </source>
</evidence>
<comment type="caution">
    <text evidence="5">The sequence shown here is derived from an EMBL/GenBank/DDBJ whole genome shotgun (WGS) entry which is preliminary data.</text>
</comment>
<evidence type="ECO:0000313" key="5">
    <source>
        <dbReference type="EMBL" id="KAK9785436.1"/>
    </source>
</evidence>
<dbReference type="PANTHER" id="PTHR12919:SF39">
    <property type="entry name" value="SMALL RIBOSOMAL SUBUNIT PROTEIN BS16M_BS16C"/>
    <property type="match status" value="1"/>
</dbReference>
<protein>
    <recommendedName>
        <fullName evidence="7">Ribosomal protein S16</fullName>
    </recommendedName>
</protein>
<dbReference type="InterPro" id="IPR020592">
    <property type="entry name" value="Ribosomal_bS16_CS"/>
</dbReference>
<dbReference type="Gene3D" id="3.30.1320.10">
    <property type="match status" value="1"/>
</dbReference>
<proteinExistence type="inferred from homology"/>
<name>A0AAW1NLU4_9CHLO</name>
<organism evidence="5 6">
    <name type="scientific">Symbiochloris irregularis</name>
    <dbReference type="NCBI Taxonomy" id="706552"/>
    <lineage>
        <taxon>Eukaryota</taxon>
        <taxon>Viridiplantae</taxon>
        <taxon>Chlorophyta</taxon>
        <taxon>core chlorophytes</taxon>
        <taxon>Trebouxiophyceae</taxon>
        <taxon>Trebouxiales</taxon>
        <taxon>Trebouxiaceae</taxon>
        <taxon>Symbiochloris</taxon>
    </lineage>
</organism>
<dbReference type="HAMAP" id="MF_00385">
    <property type="entry name" value="Ribosomal_bS16"/>
    <property type="match status" value="1"/>
</dbReference>
<dbReference type="Pfam" id="PF00886">
    <property type="entry name" value="Ribosomal_S16"/>
    <property type="match status" value="1"/>
</dbReference>
<evidence type="ECO:0000313" key="6">
    <source>
        <dbReference type="Proteomes" id="UP001465755"/>
    </source>
</evidence>
<keyword evidence="3" id="KW-0687">Ribonucleoprotein</keyword>
<evidence type="ECO:0008006" key="7">
    <source>
        <dbReference type="Google" id="ProtNLM"/>
    </source>
</evidence>
<comment type="similarity">
    <text evidence="1">Belongs to the bacterial ribosomal protein bS16 family.</text>
</comment>
<reference evidence="5 6" key="1">
    <citation type="journal article" date="2024" name="Nat. Commun.">
        <title>Phylogenomics reveals the evolutionary origins of lichenization in chlorophyte algae.</title>
        <authorList>
            <person name="Puginier C."/>
            <person name="Libourel C."/>
            <person name="Otte J."/>
            <person name="Skaloud P."/>
            <person name="Haon M."/>
            <person name="Grisel S."/>
            <person name="Petersen M."/>
            <person name="Berrin J.G."/>
            <person name="Delaux P.M."/>
            <person name="Dal Grande F."/>
            <person name="Keller J."/>
        </authorList>
    </citation>
    <scope>NUCLEOTIDE SEQUENCE [LARGE SCALE GENOMIC DNA]</scope>
    <source>
        <strain evidence="5 6">SAG 2036</strain>
    </source>
</reference>
<evidence type="ECO:0000256" key="1">
    <source>
        <dbReference type="ARBA" id="ARBA00006668"/>
    </source>
</evidence>
<dbReference type="Proteomes" id="UP001465755">
    <property type="component" value="Unassembled WGS sequence"/>
</dbReference>
<feature type="region of interest" description="Disordered" evidence="4">
    <location>
        <begin position="79"/>
        <end position="105"/>
    </location>
</feature>
<gene>
    <name evidence="5" type="ORF">WJX73_008646</name>
</gene>
<dbReference type="PANTHER" id="PTHR12919">
    <property type="entry name" value="30S RIBOSOMAL PROTEIN S16"/>
    <property type="match status" value="1"/>
</dbReference>
<dbReference type="GO" id="GO:0005739">
    <property type="term" value="C:mitochondrion"/>
    <property type="evidence" value="ECO:0007669"/>
    <property type="project" value="GOC"/>
</dbReference>
<evidence type="ECO:0000256" key="3">
    <source>
        <dbReference type="ARBA" id="ARBA00023274"/>
    </source>
</evidence>
<keyword evidence="6" id="KW-1185">Reference proteome</keyword>
<dbReference type="PROSITE" id="PS00732">
    <property type="entry name" value="RIBOSOMAL_S16"/>
    <property type="match status" value="1"/>
</dbReference>
<dbReference type="InterPro" id="IPR000307">
    <property type="entry name" value="Ribosomal_bS16"/>
</dbReference>
<dbReference type="NCBIfam" id="TIGR00002">
    <property type="entry name" value="S16"/>
    <property type="match status" value="1"/>
</dbReference>
<accession>A0AAW1NLU4</accession>
<dbReference type="GO" id="GO:0003735">
    <property type="term" value="F:structural constituent of ribosome"/>
    <property type="evidence" value="ECO:0007669"/>
    <property type="project" value="InterPro"/>
</dbReference>
<keyword evidence="2" id="KW-0689">Ribosomal protein</keyword>